<name>A0A425XZS7_9BACT</name>
<dbReference type="Proteomes" id="UP000285794">
    <property type="component" value="Unassembled WGS sequence"/>
</dbReference>
<feature type="transmembrane region" description="Helical" evidence="1">
    <location>
        <begin position="12"/>
        <end position="30"/>
    </location>
</feature>
<dbReference type="EMBL" id="QQWG01000011">
    <property type="protein sequence ID" value="RRG20722.1"/>
    <property type="molecule type" value="Genomic_DNA"/>
</dbReference>
<reference evidence="2 3" key="1">
    <citation type="submission" date="2018-07" db="EMBL/GenBank/DDBJ databases">
        <title>Draft genome sequence of Ancylomarina sp. M1P.</title>
        <authorList>
            <person name="Yadav S."/>
            <person name="Villanueva L."/>
            <person name="Damste J.S.S."/>
        </authorList>
    </citation>
    <scope>NUCLEOTIDE SEQUENCE [LARGE SCALE GENOMIC DNA]</scope>
    <source>
        <strain evidence="2 3">M1P</strain>
    </source>
</reference>
<dbReference type="AlphaFoldDB" id="A0A425XZS7"/>
<evidence type="ECO:0000313" key="2">
    <source>
        <dbReference type="EMBL" id="RRG20722.1"/>
    </source>
</evidence>
<organism evidence="2 3">
    <name type="scientific">Ancylomarina euxinus</name>
    <dbReference type="NCBI Taxonomy" id="2283627"/>
    <lineage>
        <taxon>Bacteria</taxon>
        <taxon>Pseudomonadati</taxon>
        <taxon>Bacteroidota</taxon>
        <taxon>Bacteroidia</taxon>
        <taxon>Marinilabiliales</taxon>
        <taxon>Marinifilaceae</taxon>
        <taxon>Ancylomarina</taxon>
    </lineage>
</organism>
<keyword evidence="1" id="KW-0812">Transmembrane</keyword>
<gene>
    <name evidence="2" type="ORF">DWB61_11970</name>
</gene>
<comment type="caution">
    <text evidence="2">The sequence shown here is derived from an EMBL/GenBank/DDBJ whole genome shotgun (WGS) entry which is preliminary data.</text>
</comment>
<accession>A0A425XZS7</accession>
<sequence>MHLFQDRQIVRIIVLRFIVWVLFFQDILLFKRSFFALSMLILGKKANIQALSLLILGEKAII</sequence>
<proteinExistence type="predicted"/>
<keyword evidence="1" id="KW-0472">Membrane</keyword>
<evidence type="ECO:0000313" key="3">
    <source>
        <dbReference type="Proteomes" id="UP000285794"/>
    </source>
</evidence>
<protein>
    <submittedName>
        <fullName evidence="2">Uncharacterized protein</fullName>
    </submittedName>
</protein>
<keyword evidence="3" id="KW-1185">Reference proteome</keyword>
<keyword evidence="1" id="KW-1133">Transmembrane helix</keyword>
<evidence type="ECO:0000256" key="1">
    <source>
        <dbReference type="SAM" id="Phobius"/>
    </source>
</evidence>